<dbReference type="GO" id="GO:0005886">
    <property type="term" value="C:plasma membrane"/>
    <property type="evidence" value="ECO:0007669"/>
    <property type="project" value="TreeGrafter"/>
</dbReference>
<protein>
    <submittedName>
        <fullName evidence="5">Uncharacterized protein LOC105047115 isoform X1</fullName>
    </submittedName>
</protein>
<dbReference type="PANTHER" id="PTHR31149:SF10">
    <property type="entry name" value="OS05G0100900 PROTEIN"/>
    <property type="match status" value="1"/>
</dbReference>
<accession>A0A6I9RCU2</accession>
<proteinExistence type="predicted"/>
<feature type="region of interest" description="Disordered" evidence="1">
    <location>
        <begin position="1"/>
        <end position="31"/>
    </location>
</feature>
<dbReference type="Gene3D" id="2.60.40.2700">
    <property type="match status" value="1"/>
</dbReference>
<dbReference type="OrthoDB" id="663066at2759"/>
<dbReference type="RefSeq" id="XP_010924227.1">
    <property type="nucleotide sequence ID" value="XM_010925925.3"/>
</dbReference>
<evidence type="ECO:0000313" key="4">
    <source>
        <dbReference type="Proteomes" id="UP000504607"/>
    </source>
</evidence>
<dbReference type="InterPro" id="IPR056284">
    <property type="entry name" value="AIR9-like_A9"/>
</dbReference>
<feature type="compositionally biased region" description="Acidic residues" evidence="1">
    <location>
        <begin position="7"/>
        <end position="19"/>
    </location>
</feature>
<dbReference type="InParanoid" id="A0A6I9RCU2"/>
<organism evidence="4 5">
    <name type="scientific">Elaeis guineensis var. tenera</name>
    <name type="common">Oil palm</name>
    <dbReference type="NCBI Taxonomy" id="51953"/>
    <lineage>
        <taxon>Eukaryota</taxon>
        <taxon>Viridiplantae</taxon>
        <taxon>Streptophyta</taxon>
        <taxon>Embryophyta</taxon>
        <taxon>Tracheophyta</taxon>
        <taxon>Spermatophyta</taxon>
        <taxon>Magnoliopsida</taxon>
        <taxon>Liliopsida</taxon>
        <taxon>Arecaceae</taxon>
        <taxon>Arecoideae</taxon>
        <taxon>Cocoseae</taxon>
        <taxon>Elaeidinae</taxon>
        <taxon>Elaeis</taxon>
    </lineage>
</organism>
<reference evidence="5" key="1">
    <citation type="submission" date="2025-08" db="UniProtKB">
        <authorList>
            <consortium name="RefSeq"/>
        </authorList>
    </citation>
    <scope>IDENTIFICATION</scope>
</reference>
<keyword evidence="4" id="KW-1185">Reference proteome</keyword>
<dbReference type="AlphaFoldDB" id="A0A6I9RCU2"/>
<feature type="domain" description="DUF7046" evidence="2">
    <location>
        <begin position="156"/>
        <end position="245"/>
    </location>
</feature>
<dbReference type="Pfam" id="PF23197">
    <property type="entry name" value="IG_AIR9"/>
    <property type="match status" value="1"/>
</dbReference>
<evidence type="ECO:0000259" key="2">
    <source>
        <dbReference type="Pfam" id="PF23080"/>
    </source>
</evidence>
<dbReference type="PANTHER" id="PTHR31149">
    <property type="entry name" value="EXPRESSED PROTEIN"/>
    <property type="match status" value="1"/>
</dbReference>
<sequence>MDRPDPFDSDAEGSDSSDSFDDRQLTAAEVEADPLPAVEGLGISGEARPGRVLQVCGWAINGTTRCDFAWTRCSEGGNFSYIEGENKATYLVTADDVDSYLAIEVIPVGHGEQKGEPVRIFANEHRKISCDPDMQEQIETDFFNGHASFDVFLRVEWNDTWVKVKLVIEREGFSIKNNGSPCISVEEKFSPSIAITIHNRRSAGFLIHFAERSKSLCMATESSLLRDVIVFTMRMFIVRAVQKQEPSSIKAVKKQKRTKRCLFF</sequence>
<evidence type="ECO:0000313" key="5">
    <source>
        <dbReference type="RefSeq" id="XP_010924227.1"/>
    </source>
</evidence>
<dbReference type="Pfam" id="PF23080">
    <property type="entry name" value="DUF7046"/>
    <property type="match status" value="1"/>
</dbReference>
<dbReference type="Proteomes" id="UP000504607">
    <property type="component" value="Chromosome 6"/>
</dbReference>
<evidence type="ECO:0000259" key="3">
    <source>
        <dbReference type="Pfam" id="PF23197"/>
    </source>
</evidence>
<evidence type="ECO:0000256" key="1">
    <source>
        <dbReference type="SAM" id="MobiDB-lite"/>
    </source>
</evidence>
<dbReference type="InterPro" id="IPR055474">
    <property type="entry name" value="DUF7046"/>
</dbReference>
<gene>
    <name evidence="5" type="primary">LOC105047115</name>
</gene>
<name>A0A6I9RCU2_ELAGV</name>
<feature type="domain" description="AIR9-like A9" evidence="3">
    <location>
        <begin position="38"/>
        <end position="120"/>
    </location>
</feature>